<dbReference type="AlphaFoldDB" id="A0A8H4IVJ2"/>
<feature type="compositionally biased region" description="Basic residues" evidence="1">
    <location>
        <begin position="74"/>
        <end position="85"/>
    </location>
</feature>
<evidence type="ECO:0000256" key="1">
    <source>
        <dbReference type="SAM" id="MobiDB-lite"/>
    </source>
</evidence>
<feature type="region of interest" description="Disordered" evidence="1">
    <location>
        <begin position="54"/>
        <end position="146"/>
    </location>
</feature>
<organism evidence="2 3">
    <name type="scientific">Botryosphaeria dothidea</name>
    <dbReference type="NCBI Taxonomy" id="55169"/>
    <lineage>
        <taxon>Eukaryota</taxon>
        <taxon>Fungi</taxon>
        <taxon>Dikarya</taxon>
        <taxon>Ascomycota</taxon>
        <taxon>Pezizomycotina</taxon>
        <taxon>Dothideomycetes</taxon>
        <taxon>Dothideomycetes incertae sedis</taxon>
        <taxon>Botryosphaeriales</taxon>
        <taxon>Botryosphaeriaceae</taxon>
        <taxon>Botryosphaeria</taxon>
    </lineage>
</organism>
<accession>A0A8H4IVJ2</accession>
<comment type="caution">
    <text evidence="2">The sequence shown here is derived from an EMBL/GenBank/DDBJ whole genome shotgun (WGS) entry which is preliminary data.</text>
</comment>
<evidence type="ECO:0000313" key="2">
    <source>
        <dbReference type="EMBL" id="KAF4308271.1"/>
    </source>
</evidence>
<evidence type="ECO:0000313" key="3">
    <source>
        <dbReference type="Proteomes" id="UP000572817"/>
    </source>
</evidence>
<reference evidence="2" key="1">
    <citation type="submission" date="2020-04" db="EMBL/GenBank/DDBJ databases">
        <title>Genome Assembly and Annotation of Botryosphaeria dothidea sdau 11-99, a Latent Pathogen of Apple Fruit Ring Rot in China.</title>
        <authorList>
            <person name="Yu C."/>
            <person name="Diao Y."/>
            <person name="Lu Q."/>
            <person name="Zhao J."/>
            <person name="Cui S."/>
            <person name="Peng C."/>
            <person name="He B."/>
            <person name="Liu H."/>
        </authorList>
    </citation>
    <scope>NUCLEOTIDE SEQUENCE [LARGE SCALE GENOMIC DNA]</scope>
    <source>
        <strain evidence="2">Sdau11-99</strain>
    </source>
</reference>
<protein>
    <submittedName>
        <fullName evidence="2">Uncharacterized protein</fullName>
    </submittedName>
</protein>
<gene>
    <name evidence="2" type="ORF">GTA08_BOTSDO04734</name>
</gene>
<keyword evidence="3" id="KW-1185">Reference proteome</keyword>
<dbReference type="Proteomes" id="UP000572817">
    <property type="component" value="Unassembled WGS sequence"/>
</dbReference>
<dbReference type="EMBL" id="WWBZ02000022">
    <property type="protein sequence ID" value="KAF4308271.1"/>
    <property type="molecule type" value="Genomic_DNA"/>
</dbReference>
<name>A0A8H4IVJ2_9PEZI</name>
<proteinExistence type="predicted"/>
<dbReference type="OrthoDB" id="5418867at2759"/>
<sequence>MPVSWNAENEARLMMVIMEVGGVKLSKEQWTTVAEKMGDDFTMEGVRQHVQKAIRAKAASGGSPTKVGDAPKATPKKTGGRKKKAKDGDDPDKTTTTSPRKRRSANSAGTPSGDDAEEPKSPTKKLKHGDAKDGGANGSFFDNEVE</sequence>